<dbReference type="AlphaFoldDB" id="A0A1F8B5F6"/>
<dbReference type="Proteomes" id="UP000177501">
    <property type="component" value="Unassembled WGS sequence"/>
</dbReference>
<keyword evidence="1" id="KW-0812">Transmembrane</keyword>
<organism evidence="2 3">
    <name type="scientific">Candidatus Woesebacteria bacterium RIFCSPLOWO2_01_FULL_37_19</name>
    <dbReference type="NCBI Taxonomy" id="1802514"/>
    <lineage>
        <taxon>Bacteria</taxon>
        <taxon>Candidatus Woeseibacteriota</taxon>
    </lineage>
</organism>
<keyword evidence="1" id="KW-1133">Transmembrane helix</keyword>
<keyword evidence="1" id="KW-0472">Membrane</keyword>
<evidence type="ECO:0000313" key="2">
    <source>
        <dbReference type="EMBL" id="OGM59227.1"/>
    </source>
</evidence>
<evidence type="ECO:0000313" key="3">
    <source>
        <dbReference type="Proteomes" id="UP000177501"/>
    </source>
</evidence>
<reference evidence="2 3" key="1">
    <citation type="journal article" date="2016" name="Nat. Commun.">
        <title>Thousands of microbial genomes shed light on interconnected biogeochemical processes in an aquifer system.</title>
        <authorList>
            <person name="Anantharaman K."/>
            <person name="Brown C.T."/>
            <person name="Hug L.A."/>
            <person name="Sharon I."/>
            <person name="Castelle C.J."/>
            <person name="Probst A.J."/>
            <person name="Thomas B.C."/>
            <person name="Singh A."/>
            <person name="Wilkins M.J."/>
            <person name="Karaoz U."/>
            <person name="Brodie E.L."/>
            <person name="Williams K.H."/>
            <person name="Hubbard S.S."/>
            <person name="Banfield J.F."/>
        </authorList>
    </citation>
    <scope>NUCLEOTIDE SEQUENCE [LARGE SCALE GENOMIC DNA]</scope>
</reference>
<name>A0A1F8B5F6_9BACT</name>
<sequence>MFEPIEGQEIDISYCLKLVVDSSLSDKYRVFGSVLATALLGKPHRKIGDIDLILDSSKLDYFLNKLKKLGFVVYLRIMKFMGIKFEWIEIEKKDKLGFTVFPGDLTDQGFVITLSKNIKLIVPKEAIKSTKYIFDDVSFSGIPSEYAYLGALRSKRNPKRKYDLAIFEAKMRTESSKGLKDIEFWYKNTRVGWIYPFLTFMQNLLGFLALRLGKSYDFWRDMNWGIDEKRL</sequence>
<dbReference type="EMBL" id="MGHA01000036">
    <property type="protein sequence ID" value="OGM59227.1"/>
    <property type="molecule type" value="Genomic_DNA"/>
</dbReference>
<proteinExistence type="predicted"/>
<comment type="caution">
    <text evidence="2">The sequence shown here is derived from an EMBL/GenBank/DDBJ whole genome shotgun (WGS) entry which is preliminary data.</text>
</comment>
<gene>
    <name evidence="2" type="ORF">A2955_04525</name>
</gene>
<dbReference type="STRING" id="1802514.A2955_04525"/>
<accession>A0A1F8B5F6</accession>
<evidence type="ECO:0000256" key="1">
    <source>
        <dbReference type="SAM" id="Phobius"/>
    </source>
</evidence>
<protein>
    <submittedName>
        <fullName evidence="2">Uncharacterized protein</fullName>
    </submittedName>
</protein>
<feature type="transmembrane region" description="Helical" evidence="1">
    <location>
        <begin position="193"/>
        <end position="212"/>
    </location>
</feature>